<organism evidence="2 3">
    <name type="scientific">Candidatus Magasanikbacteria bacterium GW2011_GWA2_40_10</name>
    <dbReference type="NCBI Taxonomy" id="1619037"/>
    <lineage>
        <taxon>Bacteria</taxon>
        <taxon>Candidatus Magasanikiibacteriota</taxon>
    </lineage>
</organism>
<dbReference type="EMBL" id="LBXR01000012">
    <property type="protein sequence ID" value="KKR34564.1"/>
    <property type="molecule type" value="Genomic_DNA"/>
</dbReference>
<keyword evidence="1" id="KW-0812">Transmembrane</keyword>
<protein>
    <submittedName>
        <fullName evidence="2">Uncharacterized protein</fullName>
    </submittedName>
</protein>
<keyword evidence="1" id="KW-0472">Membrane</keyword>
<comment type="caution">
    <text evidence="2">The sequence shown here is derived from an EMBL/GenBank/DDBJ whole genome shotgun (WGS) entry which is preliminary data.</text>
</comment>
<gene>
    <name evidence="2" type="ORF">UT67_C0012G0007</name>
</gene>
<evidence type="ECO:0000313" key="2">
    <source>
        <dbReference type="EMBL" id="KKR34564.1"/>
    </source>
</evidence>
<feature type="transmembrane region" description="Helical" evidence="1">
    <location>
        <begin position="95"/>
        <end position="113"/>
    </location>
</feature>
<accession>A0A0G0Q2G0</accession>
<sequence length="132" mass="15255">MFNNFDLIEPSDGLLNKILNKIKQEKRLSLIKKRLIGFSLAIFFSAGAIVPAFFILKKELFLSGFYRFLSVSFSDFGLIVVNWRDFSLVLLESLPATSIIMTMIFLLVFVWSFKNIVQIIINYPFTRGFINN</sequence>
<name>A0A0G0Q2G0_9BACT</name>
<dbReference type="AlphaFoldDB" id="A0A0G0Q2G0"/>
<dbReference type="Proteomes" id="UP000034855">
    <property type="component" value="Unassembled WGS sequence"/>
</dbReference>
<evidence type="ECO:0000313" key="3">
    <source>
        <dbReference type="Proteomes" id="UP000034855"/>
    </source>
</evidence>
<evidence type="ECO:0000256" key="1">
    <source>
        <dbReference type="SAM" id="Phobius"/>
    </source>
</evidence>
<feature type="transmembrane region" description="Helical" evidence="1">
    <location>
        <begin position="35"/>
        <end position="56"/>
    </location>
</feature>
<dbReference type="STRING" id="1619037.UT67_C0012G0007"/>
<keyword evidence="1" id="KW-1133">Transmembrane helix</keyword>
<reference evidence="2 3" key="1">
    <citation type="journal article" date="2015" name="Nature">
        <title>rRNA introns, odd ribosomes, and small enigmatic genomes across a large radiation of phyla.</title>
        <authorList>
            <person name="Brown C.T."/>
            <person name="Hug L.A."/>
            <person name="Thomas B.C."/>
            <person name="Sharon I."/>
            <person name="Castelle C.J."/>
            <person name="Singh A."/>
            <person name="Wilkins M.J."/>
            <person name="Williams K.H."/>
            <person name="Banfield J.F."/>
        </authorList>
    </citation>
    <scope>NUCLEOTIDE SEQUENCE [LARGE SCALE GENOMIC DNA]</scope>
</reference>
<proteinExistence type="predicted"/>